<dbReference type="EMBL" id="ML170222">
    <property type="protein sequence ID" value="TDL17385.1"/>
    <property type="molecule type" value="Genomic_DNA"/>
</dbReference>
<feature type="non-terminal residue" evidence="2">
    <location>
        <position position="135"/>
    </location>
</feature>
<feature type="region of interest" description="Disordered" evidence="1">
    <location>
        <begin position="1"/>
        <end position="135"/>
    </location>
</feature>
<sequence>YEKHHDVVHDPTVSHSGKRTYVVSQPDVAHTPYEVPSGAYHNSSPYTTGAPQSSPPPTRPGDEPSSSSNSAAHPYTTTRVQRNEDGVGESGAVRFRGAPGGMGDRGGGDGGLGLMDKKSTKAGPEGELVDRKPPP</sequence>
<feature type="compositionally biased region" description="Polar residues" evidence="1">
    <location>
        <begin position="64"/>
        <end position="80"/>
    </location>
</feature>
<organism evidence="2 3">
    <name type="scientific">Rickenella mellea</name>
    <dbReference type="NCBI Taxonomy" id="50990"/>
    <lineage>
        <taxon>Eukaryota</taxon>
        <taxon>Fungi</taxon>
        <taxon>Dikarya</taxon>
        <taxon>Basidiomycota</taxon>
        <taxon>Agaricomycotina</taxon>
        <taxon>Agaricomycetes</taxon>
        <taxon>Hymenochaetales</taxon>
        <taxon>Rickenellaceae</taxon>
        <taxon>Rickenella</taxon>
    </lineage>
</organism>
<evidence type="ECO:0000256" key="1">
    <source>
        <dbReference type="SAM" id="MobiDB-lite"/>
    </source>
</evidence>
<reference evidence="2 3" key="1">
    <citation type="submission" date="2018-06" db="EMBL/GenBank/DDBJ databases">
        <title>A transcriptomic atlas of mushroom development highlights an independent origin of complex multicellularity.</title>
        <authorList>
            <consortium name="DOE Joint Genome Institute"/>
            <person name="Krizsan K."/>
            <person name="Almasi E."/>
            <person name="Merenyi Z."/>
            <person name="Sahu N."/>
            <person name="Viragh M."/>
            <person name="Koszo T."/>
            <person name="Mondo S."/>
            <person name="Kiss B."/>
            <person name="Balint B."/>
            <person name="Kues U."/>
            <person name="Barry K."/>
            <person name="Hegedus J.C."/>
            <person name="Henrissat B."/>
            <person name="Johnson J."/>
            <person name="Lipzen A."/>
            <person name="Ohm R."/>
            <person name="Nagy I."/>
            <person name="Pangilinan J."/>
            <person name="Yan J."/>
            <person name="Xiong Y."/>
            <person name="Grigoriev I.V."/>
            <person name="Hibbett D.S."/>
            <person name="Nagy L.G."/>
        </authorList>
    </citation>
    <scope>NUCLEOTIDE SEQUENCE [LARGE SCALE GENOMIC DNA]</scope>
    <source>
        <strain evidence="2 3">SZMC22713</strain>
    </source>
</reference>
<accession>A0A4Y7PQD6</accession>
<feature type="compositionally biased region" description="Gly residues" evidence="1">
    <location>
        <begin position="98"/>
        <end position="113"/>
    </location>
</feature>
<feature type="compositionally biased region" description="Polar residues" evidence="1">
    <location>
        <begin position="40"/>
        <end position="52"/>
    </location>
</feature>
<feature type="non-terminal residue" evidence="2">
    <location>
        <position position="1"/>
    </location>
</feature>
<dbReference type="Proteomes" id="UP000294933">
    <property type="component" value="Unassembled WGS sequence"/>
</dbReference>
<proteinExistence type="predicted"/>
<protein>
    <submittedName>
        <fullName evidence="2">Uncharacterized protein</fullName>
    </submittedName>
</protein>
<dbReference type="AlphaFoldDB" id="A0A4Y7PQD6"/>
<evidence type="ECO:0000313" key="3">
    <source>
        <dbReference type="Proteomes" id="UP000294933"/>
    </source>
</evidence>
<gene>
    <name evidence="2" type="ORF">BD410DRAFT_708169</name>
</gene>
<keyword evidence="3" id="KW-1185">Reference proteome</keyword>
<dbReference type="VEuPathDB" id="FungiDB:BD410DRAFT_708169"/>
<name>A0A4Y7PQD6_9AGAM</name>
<dbReference type="OrthoDB" id="3355886at2759"/>
<evidence type="ECO:0000313" key="2">
    <source>
        <dbReference type="EMBL" id="TDL17385.1"/>
    </source>
</evidence>